<dbReference type="PROSITE" id="PS00135">
    <property type="entry name" value="TRYPSIN_SER"/>
    <property type="match status" value="1"/>
</dbReference>
<dbReference type="GO" id="GO:0006508">
    <property type="term" value="P:proteolysis"/>
    <property type="evidence" value="ECO:0007669"/>
    <property type="project" value="UniProtKB-KW"/>
</dbReference>
<keyword evidence="6" id="KW-1185">Reference proteome</keyword>
<dbReference type="InterPro" id="IPR043504">
    <property type="entry name" value="Peptidase_S1_PA_chymotrypsin"/>
</dbReference>
<dbReference type="InterPro" id="IPR009003">
    <property type="entry name" value="Peptidase_S1_PA"/>
</dbReference>
<name>A0A9N9RBP6_9NEOP</name>
<dbReference type="OrthoDB" id="546450at2759"/>
<keyword evidence="3" id="KW-0720">Serine protease</keyword>
<dbReference type="PRINTS" id="PR00722">
    <property type="entry name" value="CHYMOTRYPSIN"/>
</dbReference>
<evidence type="ECO:0000313" key="5">
    <source>
        <dbReference type="EMBL" id="CAG9793544.1"/>
    </source>
</evidence>
<dbReference type="InterPro" id="IPR001254">
    <property type="entry name" value="Trypsin_dom"/>
</dbReference>
<comment type="similarity">
    <text evidence="2">Belongs to the peptidase S1 family. CLIP subfamily.</text>
</comment>
<dbReference type="Proteomes" id="UP001153714">
    <property type="component" value="Chromosome 5"/>
</dbReference>
<dbReference type="GO" id="GO:0004252">
    <property type="term" value="F:serine-type endopeptidase activity"/>
    <property type="evidence" value="ECO:0007669"/>
    <property type="project" value="InterPro"/>
</dbReference>
<evidence type="ECO:0000256" key="2">
    <source>
        <dbReference type="ARBA" id="ARBA00024195"/>
    </source>
</evidence>
<protein>
    <recommendedName>
        <fullName evidence="4">Peptidase S1 domain-containing protein</fullName>
    </recommendedName>
</protein>
<dbReference type="PROSITE" id="PS00134">
    <property type="entry name" value="TRYPSIN_HIS"/>
    <property type="match status" value="1"/>
</dbReference>
<organism evidence="5 6">
    <name type="scientific">Diatraea saccharalis</name>
    <name type="common">sugarcane borer</name>
    <dbReference type="NCBI Taxonomy" id="40085"/>
    <lineage>
        <taxon>Eukaryota</taxon>
        <taxon>Metazoa</taxon>
        <taxon>Ecdysozoa</taxon>
        <taxon>Arthropoda</taxon>
        <taxon>Hexapoda</taxon>
        <taxon>Insecta</taxon>
        <taxon>Pterygota</taxon>
        <taxon>Neoptera</taxon>
        <taxon>Endopterygota</taxon>
        <taxon>Lepidoptera</taxon>
        <taxon>Glossata</taxon>
        <taxon>Ditrysia</taxon>
        <taxon>Pyraloidea</taxon>
        <taxon>Crambidae</taxon>
        <taxon>Crambinae</taxon>
        <taxon>Diatraea</taxon>
    </lineage>
</organism>
<dbReference type="PANTHER" id="PTHR45913">
    <property type="entry name" value="EPM2A-INTERACTING PROTEIN 1"/>
    <property type="match status" value="1"/>
</dbReference>
<gene>
    <name evidence="5" type="ORF">DIATSA_LOCUS10974</name>
</gene>
<dbReference type="EMBL" id="OU893336">
    <property type="protein sequence ID" value="CAG9793544.1"/>
    <property type="molecule type" value="Genomic_DNA"/>
</dbReference>
<dbReference type="InterPro" id="IPR033116">
    <property type="entry name" value="TRYPSIN_SER"/>
</dbReference>
<keyword evidence="3" id="KW-0645">Protease</keyword>
<dbReference type="PROSITE" id="PS50240">
    <property type="entry name" value="TRYPSIN_DOM"/>
    <property type="match status" value="1"/>
</dbReference>
<keyword evidence="1" id="KW-1015">Disulfide bond</keyword>
<dbReference type="PANTHER" id="PTHR45913:SF5">
    <property type="entry name" value="GENERAL TRANSCRIPTION FACTOR II-I REPEAT DOMAIN-CONTAINING PROTEIN 2A-LIKE PROTEIN"/>
    <property type="match status" value="1"/>
</dbReference>
<reference evidence="5" key="2">
    <citation type="submission" date="2022-10" db="EMBL/GenBank/DDBJ databases">
        <authorList>
            <consortium name="ENA_rothamsted_submissions"/>
            <consortium name="culmorum"/>
            <person name="King R."/>
        </authorList>
    </citation>
    <scope>NUCLEOTIDE SEQUENCE</scope>
</reference>
<evidence type="ECO:0000259" key="4">
    <source>
        <dbReference type="PROSITE" id="PS50240"/>
    </source>
</evidence>
<dbReference type="CDD" id="cd00190">
    <property type="entry name" value="Tryp_SPc"/>
    <property type="match status" value="1"/>
</dbReference>
<keyword evidence="3" id="KW-0378">Hydrolase</keyword>
<evidence type="ECO:0000256" key="1">
    <source>
        <dbReference type="ARBA" id="ARBA00023157"/>
    </source>
</evidence>
<accession>A0A9N9RBP6</accession>
<dbReference type="InterPro" id="IPR001314">
    <property type="entry name" value="Peptidase_S1A"/>
</dbReference>
<feature type="domain" description="Peptidase S1" evidence="4">
    <location>
        <begin position="238"/>
        <end position="477"/>
    </location>
</feature>
<dbReference type="AlphaFoldDB" id="A0A9N9RBP6"/>
<sequence length="477" mass="51879">MAVIAYKKASGATAIAEELCPEKVNLFKSVSLSANTVAWRVQDIAENIRVSSQLSDKNGHHEWFSLALDESTDVSYIAQVLIFIRGIDKSYEVYEELLDVDSIHGTTTGEDILKGVENAVNKKNLRWKNLKSITTDGGKNMSGKNKGVVALVSKAVENDDFDIIANEIKLFQSSFDSDIETLAPGVQMEIIDLECSDMIKNKYQNSSLLEFYKSLPLEQFDNLHKFARSCIASAPSRIVGGEVTTIDNYPSIVQVDYFGVFTQTWSQSCAANILNSLYVLSAAHCFIGIFYQPSFRRIRAGATFRNTGGSVINVAQEFNHPSYGTPGMGADGDITVVRLVQNIEFNPVIQPGAIVPQGYQIPDNMPVVHAGWGTTSEGGQLSEQLRDVTIYTVNNDLCRERYAAFNPLMVVTPNMICAGILDVGGKDSCQGDSGGPMYFSDILVGVVSWGEGCGNATFPGASTAVGSYTNWIVSIAV</sequence>
<evidence type="ECO:0000313" key="6">
    <source>
        <dbReference type="Proteomes" id="UP001153714"/>
    </source>
</evidence>
<dbReference type="SUPFAM" id="SSF50494">
    <property type="entry name" value="Trypsin-like serine proteases"/>
    <property type="match status" value="1"/>
</dbReference>
<dbReference type="SMART" id="SM00020">
    <property type="entry name" value="Tryp_SPc"/>
    <property type="match status" value="1"/>
</dbReference>
<dbReference type="FunFam" id="2.40.10.10:FF:000002">
    <property type="entry name" value="Transmembrane protease serine"/>
    <property type="match status" value="1"/>
</dbReference>
<evidence type="ECO:0000256" key="3">
    <source>
        <dbReference type="RuleBase" id="RU363034"/>
    </source>
</evidence>
<dbReference type="Gene3D" id="2.40.10.10">
    <property type="entry name" value="Trypsin-like serine proteases"/>
    <property type="match status" value="1"/>
</dbReference>
<dbReference type="Pfam" id="PF00089">
    <property type="entry name" value="Trypsin"/>
    <property type="match status" value="1"/>
</dbReference>
<proteinExistence type="inferred from homology"/>
<reference evidence="5" key="1">
    <citation type="submission" date="2021-12" db="EMBL/GenBank/DDBJ databases">
        <authorList>
            <person name="King R."/>
        </authorList>
    </citation>
    <scope>NUCLEOTIDE SEQUENCE</scope>
</reference>
<dbReference type="InterPro" id="IPR018114">
    <property type="entry name" value="TRYPSIN_HIS"/>
</dbReference>